<evidence type="ECO:0000256" key="1">
    <source>
        <dbReference type="SAM" id="Phobius"/>
    </source>
</evidence>
<feature type="transmembrane region" description="Helical" evidence="1">
    <location>
        <begin position="47"/>
        <end position="67"/>
    </location>
</feature>
<proteinExistence type="predicted"/>
<reference evidence="2 3" key="1">
    <citation type="submission" date="2019-06" db="EMBL/GenBank/DDBJ databases">
        <title>Whole genome shotgun sequence of Nitrobacter winogradskyi NBRC 14297.</title>
        <authorList>
            <person name="Hosoyama A."/>
            <person name="Uohara A."/>
            <person name="Ohji S."/>
            <person name="Ichikawa N."/>
        </authorList>
    </citation>
    <scope>NUCLEOTIDE SEQUENCE [LARGE SCALE GENOMIC DNA]</scope>
    <source>
        <strain evidence="2 3">NBRC 14297</strain>
    </source>
</reference>
<dbReference type="OrthoDB" id="7335270at2"/>
<organism evidence="2 3">
    <name type="scientific">Nitrobacter winogradskyi</name>
    <name type="common">Nitrobacter agilis</name>
    <dbReference type="NCBI Taxonomy" id="913"/>
    <lineage>
        <taxon>Bacteria</taxon>
        <taxon>Pseudomonadati</taxon>
        <taxon>Pseudomonadota</taxon>
        <taxon>Alphaproteobacteria</taxon>
        <taxon>Hyphomicrobiales</taxon>
        <taxon>Nitrobacteraceae</taxon>
        <taxon>Nitrobacter</taxon>
    </lineage>
</organism>
<comment type="caution">
    <text evidence="2">The sequence shown here is derived from an EMBL/GenBank/DDBJ whole genome shotgun (WGS) entry which is preliminary data.</text>
</comment>
<feature type="transmembrane region" description="Helical" evidence="1">
    <location>
        <begin position="6"/>
        <end position="35"/>
    </location>
</feature>
<dbReference type="Proteomes" id="UP000318825">
    <property type="component" value="Unassembled WGS sequence"/>
</dbReference>
<evidence type="ECO:0000313" key="2">
    <source>
        <dbReference type="EMBL" id="GEC15927.1"/>
    </source>
</evidence>
<feature type="transmembrane region" description="Helical" evidence="1">
    <location>
        <begin position="131"/>
        <end position="151"/>
    </location>
</feature>
<gene>
    <name evidence="2" type="ORF">NWI01_18190</name>
</gene>
<keyword evidence="1" id="KW-0472">Membrane</keyword>
<feature type="transmembrane region" description="Helical" evidence="1">
    <location>
        <begin position="255"/>
        <end position="276"/>
    </location>
</feature>
<sequence length="336" mass="35027">MTMNLPVAIAAGCASALMFASIISGALISVLLFYLAPLPLMVAAMGWGPACAAIGGAFAAVSLGVLFGVSYSAAFVLTVALPAWWLGHLVLLGRPAGVDTPPQRIEQATIQETDAALATPLPVDWYPLGRVLVWIACFAALTTTAALLTLGSDASAITDALRRGLVRIAKVQDGASGDQASEVVDAFVAIAPAAAATVAMATLTLNMWLAAKVTAASGRLRRPWPDVRATTLPPMALVATMIALALSFVGGLPAMLAQIITACLMMTYALTGFAVLHTITLTMRSRGLWLGSVYAIVLMFVWPVITVVGIGIADAVFGFRQRYLQRHTPPPLTPKS</sequence>
<keyword evidence="1" id="KW-1133">Transmembrane helix</keyword>
<dbReference type="EMBL" id="BJNF01000045">
    <property type="protein sequence ID" value="GEC15927.1"/>
    <property type="molecule type" value="Genomic_DNA"/>
</dbReference>
<evidence type="ECO:0000313" key="3">
    <source>
        <dbReference type="Proteomes" id="UP000318825"/>
    </source>
</evidence>
<dbReference type="RefSeq" id="WP_141383586.1">
    <property type="nucleotide sequence ID" value="NZ_BJNF01000045.1"/>
</dbReference>
<keyword evidence="1" id="KW-0812">Transmembrane</keyword>
<dbReference type="AlphaFoldDB" id="A0A4Y3WA57"/>
<protein>
    <submittedName>
        <fullName evidence="2">Membrane protein</fullName>
    </submittedName>
</protein>
<feature type="transmembrane region" description="Helical" evidence="1">
    <location>
        <begin position="288"/>
        <end position="313"/>
    </location>
</feature>
<feature type="transmembrane region" description="Helical" evidence="1">
    <location>
        <begin position="230"/>
        <end position="249"/>
    </location>
</feature>
<accession>A0A4Y3WA57</accession>
<feature type="transmembrane region" description="Helical" evidence="1">
    <location>
        <begin position="73"/>
        <end position="92"/>
    </location>
</feature>
<feature type="transmembrane region" description="Helical" evidence="1">
    <location>
        <begin position="186"/>
        <end position="209"/>
    </location>
</feature>
<name>A0A4Y3WA57_NITWI</name>